<evidence type="ECO:0000259" key="8">
    <source>
        <dbReference type="Pfam" id="PF03176"/>
    </source>
</evidence>
<feature type="domain" description="Membrane transport protein MMPL" evidence="8">
    <location>
        <begin position="84"/>
        <end position="290"/>
    </location>
</feature>
<feature type="transmembrane region" description="Helical" evidence="7">
    <location>
        <begin position="636"/>
        <end position="655"/>
    </location>
</feature>
<evidence type="ECO:0000256" key="3">
    <source>
        <dbReference type="ARBA" id="ARBA00022692"/>
    </source>
</evidence>
<evidence type="ECO:0000256" key="6">
    <source>
        <dbReference type="SAM" id="MobiDB-lite"/>
    </source>
</evidence>
<dbReference type="PANTHER" id="PTHR33406:SF13">
    <property type="entry name" value="MEMBRANE PROTEIN YDFJ"/>
    <property type="match status" value="1"/>
</dbReference>
<organism evidence="9 10">
    <name type="scientific">Mobiluncus curtisii</name>
    <dbReference type="NCBI Taxonomy" id="2051"/>
    <lineage>
        <taxon>Bacteria</taxon>
        <taxon>Bacillati</taxon>
        <taxon>Actinomycetota</taxon>
        <taxon>Actinomycetes</taxon>
        <taxon>Actinomycetales</taxon>
        <taxon>Actinomycetaceae</taxon>
        <taxon>Mobiluncus</taxon>
    </lineage>
</organism>
<feature type="transmembrane region" description="Helical" evidence="7">
    <location>
        <begin position="354"/>
        <end position="380"/>
    </location>
</feature>
<evidence type="ECO:0000256" key="7">
    <source>
        <dbReference type="SAM" id="Phobius"/>
    </source>
</evidence>
<feature type="transmembrane region" description="Helical" evidence="7">
    <location>
        <begin position="424"/>
        <end position="445"/>
    </location>
</feature>
<keyword evidence="4 7" id="KW-1133">Transmembrane helix</keyword>
<feature type="transmembrane region" description="Helical" evidence="7">
    <location>
        <begin position="568"/>
        <end position="585"/>
    </location>
</feature>
<dbReference type="InterPro" id="IPR050545">
    <property type="entry name" value="Mycobact_MmpL"/>
</dbReference>
<evidence type="ECO:0000256" key="5">
    <source>
        <dbReference type="ARBA" id="ARBA00023136"/>
    </source>
</evidence>
<dbReference type="SUPFAM" id="SSF82866">
    <property type="entry name" value="Multidrug efflux transporter AcrB transmembrane domain"/>
    <property type="match status" value="2"/>
</dbReference>
<proteinExistence type="predicted"/>
<keyword evidence="3 7" id="KW-0812">Transmembrane</keyword>
<protein>
    <submittedName>
        <fullName evidence="9">MMPL family transporter</fullName>
    </submittedName>
</protein>
<keyword evidence="2" id="KW-1003">Cell membrane</keyword>
<feature type="transmembrane region" description="Helical" evidence="7">
    <location>
        <begin position="687"/>
        <end position="706"/>
    </location>
</feature>
<evidence type="ECO:0000256" key="1">
    <source>
        <dbReference type="ARBA" id="ARBA00004651"/>
    </source>
</evidence>
<feature type="transmembrane region" description="Helical" evidence="7">
    <location>
        <begin position="264"/>
        <end position="283"/>
    </location>
</feature>
<comment type="caution">
    <text evidence="9">The sequence shown here is derived from an EMBL/GenBank/DDBJ whole genome shotgun (WGS) entry which is preliminary data.</text>
</comment>
<evidence type="ECO:0000313" key="9">
    <source>
        <dbReference type="EMBL" id="NMW87703.1"/>
    </source>
</evidence>
<evidence type="ECO:0000256" key="4">
    <source>
        <dbReference type="ARBA" id="ARBA00022989"/>
    </source>
</evidence>
<feature type="region of interest" description="Disordered" evidence="6">
    <location>
        <begin position="746"/>
        <end position="783"/>
    </location>
</feature>
<feature type="transmembrane region" description="Helical" evidence="7">
    <location>
        <begin position="207"/>
        <end position="225"/>
    </location>
</feature>
<evidence type="ECO:0000256" key="2">
    <source>
        <dbReference type="ARBA" id="ARBA00022475"/>
    </source>
</evidence>
<evidence type="ECO:0000313" key="10">
    <source>
        <dbReference type="Proteomes" id="UP000553981"/>
    </source>
</evidence>
<comment type="subcellular location">
    <subcellularLocation>
        <location evidence="1">Cell membrane</location>
        <topology evidence="1">Multi-pass membrane protein</topology>
    </subcellularLocation>
</comment>
<dbReference type="Proteomes" id="UP000553981">
    <property type="component" value="Unassembled WGS sequence"/>
</dbReference>
<accession>A0A7Y0YCM3</accession>
<name>A0A7Y0YCM3_9ACTO</name>
<feature type="transmembrane region" description="Helical" evidence="7">
    <location>
        <begin position="20"/>
        <end position="44"/>
    </location>
</feature>
<dbReference type="EMBL" id="JABCUI010000004">
    <property type="protein sequence ID" value="NMW87703.1"/>
    <property type="molecule type" value="Genomic_DNA"/>
</dbReference>
<gene>
    <name evidence="9" type="ORF">HHJ67_08130</name>
</gene>
<dbReference type="InterPro" id="IPR004869">
    <property type="entry name" value="MMPL_dom"/>
</dbReference>
<sequence length="783" mass="85617">MHNMFFKLYRRLNRRPLPTVLIWALVIVICAVFTLTGFGFGSMWNRVENRLVSIPGSESYVASQILNDSRSSNYQAYLIVTGVDMDKQRAEVKNVLDSAAASFSEVPGVIPAGVLYPFAKGDDVNNPDAKTLMDKFIAKDKHGFMMVVLLDLTQFPQRADDIRAMTEHALSQIAGDMRSFAPHATGLVTDQDLNNREVALNAHHDSLQANLIALLLIFTVLFGAMGRLRLTLLAFIPSLCGWIVTRTIATLVSLVVKPAPGDSALVTMLSLGVVTGYAVFLISRSRSRLAVMKYTAEIPRVSKPRERRLRKRRDSLTPLDEVFAHSAPAMLISTALIVLGLIMVAIFPASSLRWVALVSMFSILECYAIGATLIPSLLYLGINWLDCPRPQWHRQILSTVSSWIRSLGTRLWAPFASRKPARPILTGVLVVFLLVLAVPTFGITWHTSGQTTFPPGTNAAKFESLRAAHYGTTAATPDIQILGKTTAANIQSWSVAVGKIPGVAAMTAGNTEIAGDYSVLNVDLKPGITNRQAGEIVKTIRKLPSEFPKWTTGQAANQVDFASELIKFVPPLAGVMVLATFLVILRATRHVWAAVWATLLNSLNLLVALGLTALVFQDGWGAFLPKLARSGGVDPNVAVLLAGFGFALSLDYQFYAMNKSKHHLPEELADLDDDPLLNELTQTRGALWTRSVVHLAIFLAFLPMHAMPVKQSAFALVIVVLLNVLFSRLFLSPLLETYPARKSQDSELVWEDELPEQSEPNAVDSAPALESLETSDNAADASD</sequence>
<dbReference type="Pfam" id="PF03176">
    <property type="entry name" value="MMPL"/>
    <property type="match status" value="1"/>
</dbReference>
<feature type="transmembrane region" description="Helical" evidence="7">
    <location>
        <begin position="232"/>
        <end position="252"/>
    </location>
</feature>
<dbReference type="AlphaFoldDB" id="A0A7Y0YCM3"/>
<feature type="transmembrane region" description="Helical" evidence="7">
    <location>
        <begin position="712"/>
        <end position="731"/>
    </location>
</feature>
<dbReference type="Gene3D" id="1.20.1640.10">
    <property type="entry name" value="Multidrug efflux transporter AcrB transmembrane domain"/>
    <property type="match status" value="2"/>
</dbReference>
<feature type="transmembrane region" description="Helical" evidence="7">
    <location>
        <begin position="322"/>
        <end position="348"/>
    </location>
</feature>
<dbReference type="PANTHER" id="PTHR33406">
    <property type="entry name" value="MEMBRANE PROTEIN MJ1562-RELATED"/>
    <property type="match status" value="1"/>
</dbReference>
<keyword evidence="5 7" id="KW-0472">Membrane</keyword>
<feature type="transmembrane region" description="Helical" evidence="7">
    <location>
        <begin position="592"/>
        <end position="616"/>
    </location>
</feature>
<dbReference type="GO" id="GO:0005886">
    <property type="term" value="C:plasma membrane"/>
    <property type="evidence" value="ECO:0007669"/>
    <property type="project" value="UniProtKB-SubCell"/>
</dbReference>
<reference evidence="9 10" key="1">
    <citation type="submission" date="2020-04" db="EMBL/GenBank/DDBJ databases">
        <title>Antimicrobial susceptibility and clonality of vaginal-derived multi-drug resistant Mobiluncus isolates in China.</title>
        <authorList>
            <person name="Zhang X."/>
        </authorList>
    </citation>
    <scope>NUCLEOTIDE SEQUENCE [LARGE SCALE GENOMIC DNA]</scope>
    <source>
        <strain evidence="9 10">19</strain>
    </source>
</reference>